<feature type="transmembrane region" description="Helical" evidence="7">
    <location>
        <begin position="142"/>
        <end position="175"/>
    </location>
</feature>
<dbReference type="GO" id="GO:0140359">
    <property type="term" value="F:ABC-type transporter activity"/>
    <property type="evidence" value="ECO:0007669"/>
    <property type="project" value="InterPro"/>
</dbReference>
<evidence type="ECO:0000256" key="4">
    <source>
        <dbReference type="ARBA" id="ARBA00022840"/>
    </source>
</evidence>
<dbReference type="InterPro" id="IPR039421">
    <property type="entry name" value="Type_1_exporter"/>
</dbReference>
<dbReference type="PROSITE" id="PS00211">
    <property type="entry name" value="ABC_TRANSPORTER_1"/>
    <property type="match status" value="1"/>
</dbReference>
<dbReference type="GO" id="GO:0005524">
    <property type="term" value="F:ATP binding"/>
    <property type="evidence" value="ECO:0007669"/>
    <property type="project" value="UniProtKB-KW"/>
</dbReference>
<dbReference type="SUPFAM" id="SSF90123">
    <property type="entry name" value="ABC transporter transmembrane region"/>
    <property type="match status" value="1"/>
</dbReference>
<keyword evidence="3" id="KW-0547">Nucleotide-binding</keyword>
<protein>
    <submittedName>
        <fullName evidence="10">ABC transporter</fullName>
    </submittedName>
    <submittedName>
        <fullName evidence="11">ATP-binding cassette subfamily B protein</fullName>
    </submittedName>
</protein>
<evidence type="ECO:0000313" key="10">
    <source>
        <dbReference type="EMBL" id="ANQ31704.1"/>
    </source>
</evidence>
<dbReference type="Pfam" id="PF00664">
    <property type="entry name" value="ABC_membrane"/>
    <property type="match status" value="1"/>
</dbReference>
<feature type="transmembrane region" description="Helical" evidence="7">
    <location>
        <begin position="244"/>
        <end position="264"/>
    </location>
</feature>
<evidence type="ECO:0000259" key="9">
    <source>
        <dbReference type="PROSITE" id="PS50929"/>
    </source>
</evidence>
<feature type="domain" description="ABC transmembrane type-1" evidence="9">
    <location>
        <begin position="30"/>
        <end position="300"/>
    </location>
</feature>
<feature type="transmembrane region" description="Helical" evidence="7">
    <location>
        <begin position="21"/>
        <end position="39"/>
    </location>
</feature>
<dbReference type="InterPro" id="IPR011527">
    <property type="entry name" value="ABC1_TM_dom"/>
</dbReference>
<dbReference type="GO" id="GO:0016887">
    <property type="term" value="F:ATP hydrolysis activity"/>
    <property type="evidence" value="ECO:0007669"/>
    <property type="project" value="InterPro"/>
</dbReference>
<dbReference type="Gene3D" id="1.20.1560.10">
    <property type="entry name" value="ABC transporter type 1, transmembrane domain"/>
    <property type="match status" value="1"/>
</dbReference>
<dbReference type="PROSITE" id="PS50929">
    <property type="entry name" value="ABC_TM1F"/>
    <property type="match status" value="1"/>
</dbReference>
<keyword evidence="5 7" id="KW-1133">Transmembrane helix</keyword>
<keyword evidence="2 7" id="KW-0812">Transmembrane</keyword>
<feature type="domain" description="ABC transporter" evidence="8">
    <location>
        <begin position="346"/>
        <end position="575"/>
    </location>
</feature>
<keyword evidence="4 11" id="KW-0067">ATP-binding</keyword>
<dbReference type="Pfam" id="PF00005">
    <property type="entry name" value="ABC_tran"/>
    <property type="match status" value="1"/>
</dbReference>
<dbReference type="OrthoDB" id="9770415at2"/>
<keyword evidence="6 7" id="KW-0472">Membrane</keyword>
<dbReference type="Gene3D" id="3.40.50.300">
    <property type="entry name" value="P-loop containing nucleotide triphosphate hydrolases"/>
    <property type="match status" value="1"/>
</dbReference>
<accession>A0A1B1ESM4</accession>
<dbReference type="InterPro" id="IPR017871">
    <property type="entry name" value="ABC_transporter-like_CS"/>
</dbReference>
<sequence length="581" mass="61533">MITLRRFIRLLRGQHRAYLSLVGAWTLLRIGTLAVGLLLQRVFDVISGEGRAGLNPWSVIAAIGGIEAARQTIQFTAVISRLEPGIVFRTKALLRDQLLTARLRAPAGHADDGQVLTTMGNDVEEVSTFAAWSPANIARWLFAVAAIVILITVDVVLGSAVLLLLLLLAVVVRLLHGRYRTYRHAGVAATARVRGGLRDAVAGVAVIQAAHAEEHVRAHLFRLGQARRQAAVVEETYGSLQQNIVANVAPLGTGLVLLVAAQGLRDGTLTVGDIALFGYYLQMLTEALASLGMLVVRLQRLGISLDRMYRSSPDGLVGRRVDLAAEQPSGPPPGADPPPAGELRELTVRSLSYRAGEGGPQVTGVSFTVTPGSLTVVTGRVGAGKTTLLRALLGLVGPVEGEILWNGRAIPPDALAPPRCAYVPQVPRLFTGTLRDNILLGVSGTGADLARVVRLARLEADLETMPQGLGTSIGPGGLRLSGGQLQRVAIARALVRRPAIVVLDDGSSALDGRTEGELFDELRRDGATVVAVSHRRRLLESADRIVLLEQGAMTGSGSLAQLLAGSPVMRSLWAGHAEPRA</sequence>
<evidence type="ECO:0000313" key="12">
    <source>
        <dbReference type="Proteomes" id="UP000320239"/>
    </source>
</evidence>
<evidence type="ECO:0000256" key="6">
    <source>
        <dbReference type="ARBA" id="ARBA00023136"/>
    </source>
</evidence>
<dbReference type="InterPro" id="IPR003593">
    <property type="entry name" value="AAA+_ATPase"/>
</dbReference>
<comment type="subcellular location">
    <subcellularLocation>
        <location evidence="1">Cell membrane</location>
        <topology evidence="1">Multi-pass membrane protein</topology>
    </subcellularLocation>
</comment>
<dbReference type="SMART" id="SM00382">
    <property type="entry name" value="AAA"/>
    <property type="match status" value="1"/>
</dbReference>
<organism evidence="10">
    <name type="scientific">Actinoplanes teichomyceticus</name>
    <dbReference type="NCBI Taxonomy" id="1867"/>
    <lineage>
        <taxon>Bacteria</taxon>
        <taxon>Bacillati</taxon>
        <taxon>Actinomycetota</taxon>
        <taxon>Actinomycetes</taxon>
        <taxon>Micromonosporales</taxon>
        <taxon>Micromonosporaceae</taxon>
        <taxon>Actinoplanes</taxon>
    </lineage>
</organism>
<reference evidence="10" key="1">
    <citation type="journal article" date="2016" name="Appl. Microbiol. Biotechnol.">
        <title>A gene cluster for the biosynthesis of moenomycin family antibiotics in the genome of teicoplanin producer Actinoplanes teichomyceticus.</title>
        <authorList>
            <person name="Horbal L."/>
            <person name="Ostash B."/>
            <person name="Luzhetskyy A."/>
            <person name="Walker S."/>
            <person name="Kalinowski J."/>
            <person name="Fedorenko V."/>
        </authorList>
    </citation>
    <scope>NUCLEOTIDE SEQUENCE</scope>
    <source>
        <strain evidence="10">NRRL-B16726</strain>
    </source>
</reference>
<name>A0A1B1ESM4_ACTTI</name>
<dbReference type="RefSeq" id="WP_122980624.1">
    <property type="nucleotide sequence ID" value="NZ_BOMX01000004.1"/>
</dbReference>
<keyword evidence="12" id="KW-1185">Reference proteome</keyword>
<evidence type="ECO:0000313" key="11">
    <source>
        <dbReference type="EMBL" id="TWG14697.1"/>
    </source>
</evidence>
<evidence type="ECO:0000256" key="5">
    <source>
        <dbReference type="ARBA" id="ARBA00022989"/>
    </source>
</evidence>
<dbReference type="GO" id="GO:0005886">
    <property type="term" value="C:plasma membrane"/>
    <property type="evidence" value="ECO:0007669"/>
    <property type="project" value="UniProtKB-SubCell"/>
</dbReference>
<dbReference type="InterPro" id="IPR027417">
    <property type="entry name" value="P-loop_NTPase"/>
</dbReference>
<dbReference type="InterPro" id="IPR003439">
    <property type="entry name" value="ABC_transporter-like_ATP-bd"/>
</dbReference>
<dbReference type="Proteomes" id="UP000320239">
    <property type="component" value="Unassembled WGS sequence"/>
</dbReference>
<evidence type="ECO:0000256" key="1">
    <source>
        <dbReference type="ARBA" id="ARBA00004651"/>
    </source>
</evidence>
<evidence type="ECO:0000256" key="2">
    <source>
        <dbReference type="ARBA" id="ARBA00022692"/>
    </source>
</evidence>
<reference evidence="11 12" key="2">
    <citation type="submission" date="2019-06" db="EMBL/GenBank/DDBJ databases">
        <title>Sequencing the genomes of 1000 actinobacteria strains.</title>
        <authorList>
            <person name="Klenk H.-P."/>
        </authorList>
    </citation>
    <scope>NUCLEOTIDE SEQUENCE [LARGE SCALE GENOMIC DNA]</scope>
    <source>
        <strain evidence="11 12">DSM 43866</strain>
    </source>
</reference>
<dbReference type="InterPro" id="IPR036640">
    <property type="entry name" value="ABC1_TM_sf"/>
</dbReference>
<evidence type="ECO:0000256" key="7">
    <source>
        <dbReference type="SAM" id="Phobius"/>
    </source>
</evidence>
<dbReference type="EMBL" id="VIWY01000004">
    <property type="protein sequence ID" value="TWG14697.1"/>
    <property type="molecule type" value="Genomic_DNA"/>
</dbReference>
<proteinExistence type="predicted"/>
<dbReference type="AlphaFoldDB" id="A0A1B1ESM4"/>
<dbReference type="EMBL" id="KU726098">
    <property type="protein sequence ID" value="ANQ31704.1"/>
    <property type="molecule type" value="Genomic_DNA"/>
</dbReference>
<dbReference type="PANTHER" id="PTHR24221">
    <property type="entry name" value="ATP-BINDING CASSETTE SUB-FAMILY B"/>
    <property type="match status" value="1"/>
</dbReference>
<dbReference type="SUPFAM" id="SSF52540">
    <property type="entry name" value="P-loop containing nucleoside triphosphate hydrolases"/>
    <property type="match status" value="1"/>
</dbReference>
<dbReference type="PANTHER" id="PTHR24221:SF423">
    <property type="entry name" value="ABC TRANSPORTER"/>
    <property type="match status" value="1"/>
</dbReference>
<evidence type="ECO:0000259" key="8">
    <source>
        <dbReference type="PROSITE" id="PS50893"/>
    </source>
</evidence>
<evidence type="ECO:0000256" key="3">
    <source>
        <dbReference type="ARBA" id="ARBA00022741"/>
    </source>
</evidence>
<dbReference type="PROSITE" id="PS50893">
    <property type="entry name" value="ABC_TRANSPORTER_2"/>
    <property type="match status" value="1"/>
</dbReference>
<gene>
    <name evidence="10" type="primary">tchmD5</name>
    <name evidence="11" type="ORF">FHX34_1041003</name>
</gene>
<feature type="transmembrane region" description="Helical" evidence="7">
    <location>
        <begin position="276"/>
        <end position="298"/>
    </location>
</feature>